<dbReference type="RefSeq" id="WP_025411753.1">
    <property type="nucleotide sequence ID" value="NZ_CP007128.1"/>
</dbReference>
<dbReference type="HOGENOM" id="CLU_1494173_0_0_0"/>
<dbReference type="KEGG" id="gba:J421_2744"/>
<sequence length="180" mass="18551">MALPDGVIALGAGTVLALGAAALVLGPLLRDETDAPRARRPVPSRAREATTGAVDALREIEFDRATGKLSDADYDALKATYTREALAELRARDAAAALGTRAAAAASDDIVERTIRRYRASSAHAAVCPVDGPRPEADAVFCSACGRYLPAVCPRCGAACDQPEQRFCGACGVPLDAAAA</sequence>
<dbReference type="Pfam" id="PF12773">
    <property type="entry name" value="DZR"/>
    <property type="match status" value="1"/>
</dbReference>
<keyword evidence="1" id="KW-1133">Transmembrane helix</keyword>
<feature type="transmembrane region" description="Helical" evidence="1">
    <location>
        <begin position="6"/>
        <end position="29"/>
    </location>
</feature>
<keyword evidence="1" id="KW-0472">Membrane</keyword>
<name>W0RHP0_9BACT</name>
<organism evidence="3 4">
    <name type="scientific">Gemmatirosa kalamazoonensis</name>
    <dbReference type="NCBI Taxonomy" id="861299"/>
    <lineage>
        <taxon>Bacteria</taxon>
        <taxon>Pseudomonadati</taxon>
        <taxon>Gemmatimonadota</taxon>
        <taxon>Gemmatimonadia</taxon>
        <taxon>Gemmatimonadales</taxon>
        <taxon>Gemmatimonadaceae</taxon>
        <taxon>Gemmatirosa</taxon>
    </lineage>
</organism>
<keyword evidence="4" id="KW-1185">Reference proteome</keyword>
<protein>
    <recommendedName>
        <fullName evidence="2">DZANK-type domain-containing protein</fullName>
    </recommendedName>
</protein>
<keyword evidence="1" id="KW-0812">Transmembrane</keyword>
<dbReference type="InterPro" id="IPR025874">
    <property type="entry name" value="DZR"/>
</dbReference>
<dbReference type="STRING" id="861299.J421_2744"/>
<evidence type="ECO:0000313" key="3">
    <source>
        <dbReference type="EMBL" id="AHG90281.1"/>
    </source>
</evidence>
<dbReference type="AlphaFoldDB" id="W0RHP0"/>
<dbReference type="OrthoDB" id="9788304at2"/>
<evidence type="ECO:0000313" key="4">
    <source>
        <dbReference type="Proteomes" id="UP000019151"/>
    </source>
</evidence>
<accession>W0RHP0</accession>
<feature type="domain" description="DZANK-type" evidence="2">
    <location>
        <begin position="136"/>
        <end position="172"/>
    </location>
</feature>
<evidence type="ECO:0000256" key="1">
    <source>
        <dbReference type="SAM" id="Phobius"/>
    </source>
</evidence>
<dbReference type="Proteomes" id="UP000019151">
    <property type="component" value="Chromosome"/>
</dbReference>
<proteinExistence type="predicted"/>
<gene>
    <name evidence="3" type="ORF">J421_2744</name>
</gene>
<evidence type="ECO:0000259" key="2">
    <source>
        <dbReference type="Pfam" id="PF12773"/>
    </source>
</evidence>
<reference evidence="3 4" key="1">
    <citation type="journal article" date="2014" name="Genome Announc.">
        <title>Genome Sequence and Methylome of Soil Bacterium Gemmatirosa kalamazoonensis KBS708T, a Member of the Rarely Cultivated Gemmatimonadetes Phylum.</title>
        <authorList>
            <person name="Debruyn J.M."/>
            <person name="Radosevich M."/>
            <person name="Wommack K.E."/>
            <person name="Polson S.W."/>
            <person name="Hauser L.J."/>
            <person name="Fawaz M.N."/>
            <person name="Korlach J."/>
            <person name="Tsai Y.C."/>
        </authorList>
    </citation>
    <scope>NUCLEOTIDE SEQUENCE [LARGE SCALE GENOMIC DNA]</scope>
    <source>
        <strain evidence="3 4">KBS708</strain>
    </source>
</reference>
<dbReference type="InParanoid" id="W0RHP0"/>
<dbReference type="EMBL" id="CP007128">
    <property type="protein sequence ID" value="AHG90281.1"/>
    <property type="molecule type" value="Genomic_DNA"/>
</dbReference>
<dbReference type="eggNOG" id="ENOG5030HMM">
    <property type="taxonomic scope" value="Bacteria"/>
</dbReference>